<dbReference type="KEGG" id="spai:FPZ24_15175"/>
<dbReference type="PROSITE" id="PS50043">
    <property type="entry name" value="HTH_LUXR_2"/>
    <property type="match status" value="1"/>
</dbReference>
<dbReference type="SUPFAM" id="SSF52172">
    <property type="entry name" value="CheY-like"/>
    <property type="match status" value="1"/>
</dbReference>
<dbReference type="AlphaFoldDB" id="A0A5B8LKG9"/>
<evidence type="ECO:0000256" key="2">
    <source>
        <dbReference type="ARBA" id="ARBA00023015"/>
    </source>
</evidence>
<dbReference type="Pfam" id="PF00072">
    <property type="entry name" value="Response_reg"/>
    <property type="match status" value="1"/>
</dbReference>
<dbReference type="SMART" id="SM00421">
    <property type="entry name" value="HTH_LUXR"/>
    <property type="match status" value="1"/>
</dbReference>
<feature type="domain" description="HTH luxR-type" evidence="6">
    <location>
        <begin position="143"/>
        <end position="208"/>
    </location>
</feature>
<dbReference type="OrthoDB" id="9782896at2"/>
<sequence length="209" mass="23272">MSRLLIVDDHPIFLDGLRQFLETNDHHVALTARTPSAAMNMIEQEAVEVLITDVSMSEGGGLQLLRTIRSNGHRLPVIFLTVGLKPIETMEAVKLGVNGIVLKHSDPTNLLTCIDAVTRGETWIDPTILESALRRSLTSQTVPVLPKYNLTRRQEEIVRLVGDGLRNKEIAQRCGLTEGTVKLHLHRIYTHLGIQSRAQLIMMLAAETM</sequence>
<reference evidence="8 9" key="1">
    <citation type="submission" date="2019-07" db="EMBL/GenBank/DDBJ databases">
        <title>Full genome sequence of Sphingomonas sp. 4R-6-7(HKS19).</title>
        <authorList>
            <person name="Im W.-T."/>
        </authorList>
    </citation>
    <scope>NUCLEOTIDE SEQUENCE [LARGE SCALE GENOMIC DNA]</scope>
    <source>
        <strain evidence="8 9">HKS19</strain>
    </source>
</reference>
<keyword evidence="1 5" id="KW-0597">Phosphoprotein</keyword>
<dbReference type="InterPro" id="IPR058245">
    <property type="entry name" value="NreC/VraR/RcsB-like_REC"/>
</dbReference>
<gene>
    <name evidence="8" type="ORF">FPZ24_15175</name>
</gene>
<evidence type="ECO:0000313" key="8">
    <source>
        <dbReference type="EMBL" id="QDZ08641.1"/>
    </source>
</evidence>
<keyword evidence="9" id="KW-1185">Reference proteome</keyword>
<dbReference type="PANTHER" id="PTHR43214:SF41">
    <property type="entry name" value="NITRATE_NITRITE RESPONSE REGULATOR PROTEIN NARP"/>
    <property type="match status" value="1"/>
</dbReference>
<keyword evidence="2" id="KW-0805">Transcription regulation</keyword>
<evidence type="ECO:0000256" key="1">
    <source>
        <dbReference type="ARBA" id="ARBA00022553"/>
    </source>
</evidence>
<organism evidence="8 9">
    <name type="scientific">Sphingomonas panacisoli</name>
    <dbReference type="NCBI Taxonomy" id="1813879"/>
    <lineage>
        <taxon>Bacteria</taxon>
        <taxon>Pseudomonadati</taxon>
        <taxon>Pseudomonadota</taxon>
        <taxon>Alphaproteobacteria</taxon>
        <taxon>Sphingomonadales</taxon>
        <taxon>Sphingomonadaceae</taxon>
        <taxon>Sphingomonas</taxon>
    </lineage>
</organism>
<dbReference type="InterPro" id="IPR000792">
    <property type="entry name" value="Tscrpt_reg_LuxR_C"/>
</dbReference>
<protein>
    <submittedName>
        <fullName evidence="8">Response regulator transcription factor</fullName>
    </submittedName>
</protein>
<dbReference type="SMART" id="SM00448">
    <property type="entry name" value="REC"/>
    <property type="match status" value="1"/>
</dbReference>
<feature type="modified residue" description="4-aspartylphosphate" evidence="5">
    <location>
        <position position="53"/>
    </location>
</feature>
<dbReference type="Pfam" id="PF00196">
    <property type="entry name" value="GerE"/>
    <property type="match status" value="1"/>
</dbReference>
<dbReference type="CDD" id="cd06170">
    <property type="entry name" value="LuxR_C_like"/>
    <property type="match status" value="1"/>
</dbReference>
<dbReference type="InterPro" id="IPR039420">
    <property type="entry name" value="WalR-like"/>
</dbReference>
<dbReference type="InterPro" id="IPR016032">
    <property type="entry name" value="Sig_transdc_resp-reg_C-effctor"/>
</dbReference>
<dbReference type="RefSeq" id="WP_146573372.1">
    <property type="nucleotide sequence ID" value="NZ_CP042306.1"/>
</dbReference>
<dbReference type="Proteomes" id="UP000315673">
    <property type="component" value="Chromosome"/>
</dbReference>
<keyword evidence="3" id="KW-0238">DNA-binding</keyword>
<dbReference type="Gene3D" id="3.40.50.2300">
    <property type="match status" value="1"/>
</dbReference>
<dbReference type="InterPro" id="IPR036388">
    <property type="entry name" value="WH-like_DNA-bd_sf"/>
</dbReference>
<dbReference type="InterPro" id="IPR001789">
    <property type="entry name" value="Sig_transdc_resp-reg_receiver"/>
</dbReference>
<dbReference type="PROSITE" id="PS50110">
    <property type="entry name" value="RESPONSE_REGULATORY"/>
    <property type="match status" value="1"/>
</dbReference>
<dbReference type="PRINTS" id="PR00038">
    <property type="entry name" value="HTHLUXR"/>
</dbReference>
<dbReference type="EMBL" id="CP042306">
    <property type="protein sequence ID" value="QDZ08641.1"/>
    <property type="molecule type" value="Genomic_DNA"/>
</dbReference>
<feature type="domain" description="Response regulatory" evidence="7">
    <location>
        <begin position="3"/>
        <end position="118"/>
    </location>
</feature>
<dbReference type="GO" id="GO:0006355">
    <property type="term" value="P:regulation of DNA-templated transcription"/>
    <property type="evidence" value="ECO:0007669"/>
    <property type="project" value="InterPro"/>
</dbReference>
<evidence type="ECO:0000313" key="9">
    <source>
        <dbReference type="Proteomes" id="UP000315673"/>
    </source>
</evidence>
<evidence type="ECO:0000259" key="7">
    <source>
        <dbReference type="PROSITE" id="PS50110"/>
    </source>
</evidence>
<dbReference type="GO" id="GO:0003677">
    <property type="term" value="F:DNA binding"/>
    <property type="evidence" value="ECO:0007669"/>
    <property type="project" value="UniProtKB-KW"/>
</dbReference>
<accession>A0A5B8LKG9</accession>
<keyword evidence="4" id="KW-0804">Transcription</keyword>
<proteinExistence type="predicted"/>
<name>A0A5B8LKG9_9SPHN</name>
<dbReference type="InterPro" id="IPR011006">
    <property type="entry name" value="CheY-like_superfamily"/>
</dbReference>
<dbReference type="PANTHER" id="PTHR43214">
    <property type="entry name" value="TWO-COMPONENT RESPONSE REGULATOR"/>
    <property type="match status" value="1"/>
</dbReference>
<dbReference type="GO" id="GO:0000160">
    <property type="term" value="P:phosphorelay signal transduction system"/>
    <property type="evidence" value="ECO:0007669"/>
    <property type="project" value="InterPro"/>
</dbReference>
<evidence type="ECO:0000259" key="6">
    <source>
        <dbReference type="PROSITE" id="PS50043"/>
    </source>
</evidence>
<dbReference type="CDD" id="cd17535">
    <property type="entry name" value="REC_NarL-like"/>
    <property type="match status" value="1"/>
</dbReference>
<dbReference type="Gene3D" id="1.10.10.10">
    <property type="entry name" value="Winged helix-like DNA-binding domain superfamily/Winged helix DNA-binding domain"/>
    <property type="match status" value="1"/>
</dbReference>
<dbReference type="SUPFAM" id="SSF46894">
    <property type="entry name" value="C-terminal effector domain of the bipartite response regulators"/>
    <property type="match status" value="1"/>
</dbReference>
<evidence type="ECO:0000256" key="5">
    <source>
        <dbReference type="PROSITE-ProRule" id="PRU00169"/>
    </source>
</evidence>
<evidence type="ECO:0000256" key="4">
    <source>
        <dbReference type="ARBA" id="ARBA00023163"/>
    </source>
</evidence>
<evidence type="ECO:0000256" key="3">
    <source>
        <dbReference type="ARBA" id="ARBA00023125"/>
    </source>
</evidence>